<comment type="subcellular location">
    <subcellularLocation>
        <location evidence="1">Cell membrane</location>
        <topology evidence="1">Multi-pass membrane protein</topology>
    </subcellularLocation>
</comment>
<dbReference type="GO" id="GO:0022857">
    <property type="term" value="F:transmembrane transporter activity"/>
    <property type="evidence" value="ECO:0007669"/>
    <property type="project" value="InterPro"/>
</dbReference>
<keyword evidence="4 7" id="KW-0812">Transmembrane</keyword>
<dbReference type="InterPro" id="IPR036259">
    <property type="entry name" value="MFS_trans_sf"/>
</dbReference>
<evidence type="ECO:0000256" key="4">
    <source>
        <dbReference type="ARBA" id="ARBA00022692"/>
    </source>
</evidence>
<dbReference type="AlphaFoldDB" id="A0A6L8MN73"/>
<dbReference type="PROSITE" id="PS50850">
    <property type="entry name" value="MFS"/>
    <property type="match status" value="1"/>
</dbReference>
<dbReference type="RefSeq" id="WP_161020169.1">
    <property type="nucleotide sequence ID" value="NZ_WWCP01000018.1"/>
</dbReference>
<gene>
    <name evidence="9" type="ORF">GTP44_15700</name>
</gene>
<dbReference type="InterPro" id="IPR005829">
    <property type="entry name" value="Sugar_transporter_CS"/>
</dbReference>
<dbReference type="Proteomes" id="UP000474565">
    <property type="component" value="Unassembled WGS sequence"/>
</dbReference>
<reference evidence="9 10" key="1">
    <citation type="submission" date="2019-12" db="EMBL/GenBank/DDBJ databases">
        <title>Novel species isolated from a subtropical stream in China.</title>
        <authorList>
            <person name="Lu H."/>
        </authorList>
    </citation>
    <scope>NUCLEOTIDE SEQUENCE [LARGE SCALE GENOMIC DNA]</scope>
    <source>
        <strain evidence="9 10">FT50W</strain>
    </source>
</reference>
<feature type="transmembrane region" description="Helical" evidence="7">
    <location>
        <begin position="346"/>
        <end position="365"/>
    </location>
</feature>
<feature type="transmembrane region" description="Helical" evidence="7">
    <location>
        <begin position="377"/>
        <end position="396"/>
    </location>
</feature>
<feature type="transmembrane region" description="Helical" evidence="7">
    <location>
        <begin position="117"/>
        <end position="139"/>
    </location>
</feature>
<feature type="transmembrane region" description="Helical" evidence="7">
    <location>
        <begin position="221"/>
        <end position="239"/>
    </location>
</feature>
<dbReference type="CDD" id="cd17473">
    <property type="entry name" value="MFS_arabinose_efflux_permease_like"/>
    <property type="match status" value="1"/>
</dbReference>
<feature type="transmembrane region" description="Helical" evidence="7">
    <location>
        <begin position="93"/>
        <end position="111"/>
    </location>
</feature>
<dbReference type="Pfam" id="PF07690">
    <property type="entry name" value="MFS_1"/>
    <property type="match status" value="2"/>
</dbReference>
<feature type="transmembrane region" description="Helical" evidence="7">
    <location>
        <begin position="259"/>
        <end position="277"/>
    </location>
</feature>
<accession>A0A6L8MN73</accession>
<feature type="transmembrane region" description="Helical" evidence="7">
    <location>
        <begin position="180"/>
        <end position="200"/>
    </location>
</feature>
<evidence type="ECO:0000256" key="6">
    <source>
        <dbReference type="ARBA" id="ARBA00023136"/>
    </source>
</evidence>
<dbReference type="PROSITE" id="PS00216">
    <property type="entry name" value="SUGAR_TRANSPORT_1"/>
    <property type="match status" value="1"/>
</dbReference>
<proteinExistence type="predicted"/>
<feature type="transmembrane region" description="Helical" evidence="7">
    <location>
        <begin position="26"/>
        <end position="49"/>
    </location>
</feature>
<dbReference type="Gene3D" id="1.20.1250.20">
    <property type="entry name" value="MFS general substrate transporter like domains"/>
    <property type="match status" value="1"/>
</dbReference>
<dbReference type="SUPFAM" id="SSF103473">
    <property type="entry name" value="MFS general substrate transporter"/>
    <property type="match status" value="1"/>
</dbReference>
<feature type="transmembrane region" description="Helical" evidence="7">
    <location>
        <begin position="289"/>
        <end position="306"/>
    </location>
</feature>
<dbReference type="GO" id="GO:0005886">
    <property type="term" value="C:plasma membrane"/>
    <property type="evidence" value="ECO:0007669"/>
    <property type="project" value="UniProtKB-SubCell"/>
</dbReference>
<evidence type="ECO:0000313" key="9">
    <source>
        <dbReference type="EMBL" id="MYM83392.1"/>
    </source>
</evidence>
<feature type="transmembrane region" description="Helical" evidence="7">
    <location>
        <begin position="312"/>
        <end position="334"/>
    </location>
</feature>
<keyword evidence="2" id="KW-0813">Transport</keyword>
<keyword evidence="6 7" id="KW-0472">Membrane</keyword>
<dbReference type="InterPro" id="IPR011701">
    <property type="entry name" value="MFS"/>
</dbReference>
<evidence type="ECO:0000256" key="1">
    <source>
        <dbReference type="ARBA" id="ARBA00004651"/>
    </source>
</evidence>
<dbReference type="EMBL" id="WWCP01000018">
    <property type="protein sequence ID" value="MYM83392.1"/>
    <property type="molecule type" value="Genomic_DNA"/>
</dbReference>
<evidence type="ECO:0000256" key="3">
    <source>
        <dbReference type="ARBA" id="ARBA00022475"/>
    </source>
</evidence>
<organism evidence="9 10">
    <name type="scientific">Duganella lactea</name>
    <dbReference type="NCBI Taxonomy" id="2692173"/>
    <lineage>
        <taxon>Bacteria</taxon>
        <taxon>Pseudomonadati</taxon>
        <taxon>Pseudomonadota</taxon>
        <taxon>Betaproteobacteria</taxon>
        <taxon>Burkholderiales</taxon>
        <taxon>Oxalobacteraceae</taxon>
        <taxon>Telluria group</taxon>
        <taxon>Duganella</taxon>
    </lineage>
</organism>
<protein>
    <submittedName>
        <fullName evidence="9">MFS transporter</fullName>
    </submittedName>
</protein>
<feature type="transmembrane region" description="Helical" evidence="7">
    <location>
        <begin position="61"/>
        <end position="81"/>
    </location>
</feature>
<dbReference type="PANTHER" id="PTHR23517:SF3">
    <property type="entry name" value="INTEGRAL MEMBRANE TRANSPORT PROTEIN"/>
    <property type="match status" value="1"/>
</dbReference>
<dbReference type="PANTHER" id="PTHR23517">
    <property type="entry name" value="RESISTANCE PROTEIN MDTM, PUTATIVE-RELATED-RELATED"/>
    <property type="match status" value="1"/>
</dbReference>
<evidence type="ECO:0000313" key="10">
    <source>
        <dbReference type="Proteomes" id="UP000474565"/>
    </source>
</evidence>
<dbReference type="InterPro" id="IPR050171">
    <property type="entry name" value="MFS_Transporters"/>
</dbReference>
<keyword evidence="3" id="KW-1003">Cell membrane</keyword>
<name>A0A6L8MN73_9BURK</name>
<feature type="transmembrane region" description="Helical" evidence="7">
    <location>
        <begin position="151"/>
        <end position="174"/>
    </location>
</feature>
<evidence type="ECO:0000256" key="5">
    <source>
        <dbReference type="ARBA" id="ARBA00022989"/>
    </source>
</evidence>
<sequence length="410" mass="43572">MRSSEYPQGQGGAPAAPRKADWRQGWILVFSGFLPVMAIIALAPTLPTLLAHFHDVPNARLMVPLLITAPSACIALFAPAAGAIADRFGRRRLLLWSMAFYGAGGLMPFAIDNFWAVVAGRVVIGVGEAGVLTVVNTLLADYYEEKERHRWLMIQGVVGSVLGTVTIASSGFLAAQGWQYPFLVYAVAIPILLASLAFLFEPEPRKQAAGQTAATTPFPTMTALMVCGVTVVLSTIYYVQVINFSLLLKELGLADPKSIGLSMALPSIGVPIGAVLFKLTTRYGAGAQIVLVFLGYAIGLGGIGMAPDYQTALAFAFVQQLANGIIVPALIAWTQSKFSFEHRGRGMGWWASSFFVAQFLSPAVVNLMRGYVGNLQGAFLAFGLIAAACALLACLLRWRAPAAPSSSAVL</sequence>
<dbReference type="InterPro" id="IPR020846">
    <property type="entry name" value="MFS_dom"/>
</dbReference>
<feature type="domain" description="Major facilitator superfamily (MFS) profile" evidence="8">
    <location>
        <begin position="24"/>
        <end position="401"/>
    </location>
</feature>
<evidence type="ECO:0000256" key="2">
    <source>
        <dbReference type="ARBA" id="ARBA00022448"/>
    </source>
</evidence>
<keyword evidence="5 7" id="KW-1133">Transmembrane helix</keyword>
<comment type="caution">
    <text evidence="9">The sequence shown here is derived from an EMBL/GenBank/DDBJ whole genome shotgun (WGS) entry which is preliminary data.</text>
</comment>
<evidence type="ECO:0000256" key="7">
    <source>
        <dbReference type="SAM" id="Phobius"/>
    </source>
</evidence>
<evidence type="ECO:0000259" key="8">
    <source>
        <dbReference type="PROSITE" id="PS50850"/>
    </source>
</evidence>